<dbReference type="GO" id="GO:0008270">
    <property type="term" value="F:zinc ion binding"/>
    <property type="evidence" value="ECO:0007669"/>
    <property type="project" value="UniProtKB-KW"/>
</dbReference>
<dbReference type="AlphaFoldDB" id="A0A699HR81"/>
<name>A0A699HR81_TANCI</name>
<gene>
    <name evidence="3" type="ORF">Tci_416921</name>
</gene>
<evidence type="ECO:0000259" key="2">
    <source>
        <dbReference type="PROSITE" id="PS50158"/>
    </source>
</evidence>
<dbReference type="InterPro" id="IPR001878">
    <property type="entry name" value="Znf_CCHC"/>
</dbReference>
<dbReference type="PROSITE" id="PS50158">
    <property type="entry name" value="ZF_CCHC"/>
    <property type="match status" value="1"/>
</dbReference>
<dbReference type="EMBL" id="BKCJ010179493">
    <property type="protein sequence ID" value="GEY44947.1"/>
    <property type="molecule type" value="Genomic_DNA"/>
</dbReference>
<organism evidence="3">
    <name type="scientific">Tanacetum cinerariifolium</name>
    <name type="common">Dalmatian daisy</name>
    <name type="synonym">Chrysanthemum cinerariifolium</name>
    <dbReference type="NCBI Taxonomy" id="118510"/>
    <lineage>
        <taxon>Eukaryota</taxon>
        <taxon>Viridiplantae</taxon>
        <taxon>Streptophyta</taxon>
        <taxon>Embryophyta</taxon>
        <taxon>Tracheophyta</taxon>
        <taxon>Spermatophyta</taxon>
        <taxon>Magnoliopsida</taxon>
        <taxon>eudicotyledons</taxon>
        <taxon>Gunneridae</taxon>
        <taxon>Pentapetalae</taxon>
        <taxon>asterids</taxon>
        <taxon>campanulids</taxon>
        <taxon>Asterales</taxon>
        <taxon>Asteraceae</taxon>
        <taxon>Asteroideae</taxon>
        <taxon>Anthemideae</taxon>
        <taxon>Anthemidinae</taxon>
        <taxon>Tanacetum</taxon>
    </lineage>
</organism>
<dbReference type="Gene3D" id="4.10.60.10">
    <property type="entry name" value="Zinc finger, CCHC-type"/>
    <property type="match status" value="1"/>
</dbReference>
<dbReference type="SMART" id="SM00343">
    <property type="entry name" value="ZnF_C2HC"/>
    <property type="match status" value="2"/>
</dbReference>
<keyword evidence="1" id="KW-0862">Zinc</keyword>
<dbReference type="GO" id="GO:0003676">
    <property type="term" value="F:nucleic acid binding"/>
    <property type="evidence" value="ECO:0007669"/>
    <property type="project" value="InterPro"/>
</dbReference>
<dbReference type="InterPro" id="IPR005162">
    <property type="entry name" value="Retrotrans_gag_dom"/>
</dbReference>
<protein>
    <recommendedName>
        <fullName evidence="2">CCHC-type domain-containing protein</fullName>
    </recommendedName>
</protein>
<proteinExistence type="predicted"/>
<accession>A0A699HR81</accession>
<feature type="domain" description="CCHC-type" evidence="2">
    <location>
        <begin position="250"/>
        <end position="266"/>
    </location>
</feature>
<keyword evidence="1" id="KW-0863">Zinc-finger</keyword>
<evidence type="ECO:0000256" key="1">
    <source>
        <dbReference type="PROSITE-ProRule" id="PRU00047"/>
    </source>
</evidence>
<comment type="caution">
    <text evidence="3">The sequence shown here is derived from an EMBL/GenBank/DDBJ whole genome shotgun (WGS) entry which is preliminary data.</text>
</comment>
<dbReference type="Pfam" id="PF03732">
    <property type="entry name" value="Retrotrans_gag"/>
    <property type="match status" value="1"/>
</dbReference>
<sequence>MPTTRQLMSSKAIEIRRAQCVADALETYETNWNIINGAVGLAWWFKKMEYVFHISNCVVDYQVKYATYTLLNGVLTWWNSHVRTVRHDASYYMSWKDLMKMMKEAYLPRNEIQKLESELWNLTVKGTDVVGYTQRFQDLALLCPRMLLEEEDKVERYWGLLNIIQGNVTSTRYTRLQDIVKLANSLMDQKIHVFAARQADNKRRMENDPKDDQNLVRAYTAEPDEKKEYAGTLPMCNKCKFHHTGPCTTKCENCKRVGHQTKDCRSPAAATNQRGPVANQRTTATCYKYGEQGHYKSNYPKLKNQNHGNQTENGEAWGRVYALGGEEADQDPNNIADNADA</sequence>
<keyword evidence="1" id="KW-0479">Metal-binding</keyword>
<reference evidence="3" key="1">
    <citation type="journal article" date="2019" name="Sci. Rep.">
        <title>Draft genome of Tanacetum cinerariifolium, the natural source of mosquito coil.</title>
        <authorList>
            <person name="Yamashiro T."/>
            <person name="Shiraishi A."/>
            <person name="Satake H."/>
            <person name="Nakayama K."/>
        </authorList>
    </citation>
    <scope>NUCLEOTIDE SEQUENCE</scope>
</reference>
<evidence type="ECO:0000313" key="3">
    <source>
        <dbReference type="EMBL" id="GEY44947.1"/>
    </source>
</evidence>